<dbReference type="EMBL" id="JACCEW010000002">
    <property type="protein sequence ID" value="NYT36656.1"/>
    <property type="molecule type" value="Genomic_DNA"/>
</dbReference>
<evidence type="ECO:0000256" key="2">
    <source>
        <dbReference type="SAM" id="Phobius"/>
    </source>
</evidence>
<keyword evidence="2" id="KW-0812">Transmembrane</keyword>
<reference evidence="3 4" key="1">
    <citation type="submission" date="2020-07" db="EMBL/GenBank/DDBJ databases">
        <title>Taxonomic revisions and descriptions of new bacterial species based on genomic comparisons in the high-G+C-content subgroup of the family Alcaligenaceae.</title>
        <authorList>
            <person name="Szabo A."/>
            <person name="Felfoldi T."/>
        </authorList>
    </citation>
    <scope>NUCLEOTIDE SEQUENCE [LARGE SCALE GENOMIC DNA]</scope>
    <source>
        <strain evidence="3 4">DSM 25264</strain>
    </source>
</reference>
<sequence length="192" mass="19635">MALIIAARFDTFDTAQAAAAQLMDGGIAAGDLHTFFVNPAGSHDRYPLGGDQVFDPASEGGSVGALGGAALIGIIGACVGAVVGYAFGSSTIGIIGGAGVGAYVGSLAGAMRMIGRKRPDRSLREREIAKASEGRPSGVLLAVHVEAADATRIARILRDAGGQEVERAQGRWENGTWRDFDPLASPDLEKGV</sequence>
<evidence type="ECO:0000313" key="3">
    <source>
        <dbReference type="EMBL" id="NYT36656.1"/>
    </source>
</evidence>
<feature type="transmembrane region" description="Helical" evidence="2">
    <location>
        <begin position="92"/>
        <end position="114"/>
    </location>
</feature>
<accession>A0A853FF61</accession>
<evidence type="ECO:0000256" key="1">
    <source>
        <dbReference type="SAM" id="MobiDB-lite"/>
    </source>
</evidence>
<name>A0A853FF61_9BURK</name>
<evidence type="ECO:0000313" key="4">
    <source>
        <dbReference type="Proteomes" id="UP000580517"/>
    </source>
</evidence>
<keyword evidence="4" id="KW-1185">Reference proteome</keyword>
<keyword evidence="2" id="KW-0472">Membrane</keyword>
<organism evidence="3 4">
    <name type="scientific">Allopusillimonas soli</name>
    <dbReference type="NCBI Taxonomy" id="659016"/>
    <lineage>
        <taxon>Bacteria</taxon>
        <taxon>Pseudomonadati</taxon>
        <taxon>Pseudomonadota</taxon>
        <taxon>Betaproteobacteria</taxon>
        <taxon>Burkholderiales</taxon>
        <taxon>Alcaligenaceae</taxon>
        <taxon>Allopusillimonas</taxon>
    </lineage>
</organism>
<gene>
    <name evidence="3" type="ORF">H0A68_07205</name>
</gene>
<comment type="caution">
    <text evidence="3">The sequence shown here is derived from an EMBL/GenBank/DDBJ whole genome shotgun (WGS) entry which is preliminary data.</text>
</comment>
<proteinExistence type="predicted"/>
<protein>
    <recommendedName>
        <fullName evidence="5">Glycine zipper domain-containing protein</fullName>
    </recommendedName>
</protein>
<evidence type="ECO:0008006" key="5">
    <source>
        <dbReference type="Google" id="ProtNLM"/>
    </source>
</evidence>
<dbReference type="Proteomes" id="UP000580517">
    <property type="component" value="Unassembled WGS sequence"/>
</dbReference>
<dbReference type="OrthoDB" id="6369218at2"/>
<feature type="transmembrane region" description="Helical" evidence="2">
    <location>
        <begin position="63"/>
        <end position="86"/>
    </location>
</feature>
<feature type="region of interest" description="Disordered" evidence="1">
    <location>
        <begin position="165"/>
        <end position="192"/>
    </location>
</feature>
<keyword evidence="2" id="KW-1133">Transmembrane helix</keyword>
<dbReference type="AlphaFoldDB" id="A0A853FF61"/>
<dbReference type="RefSeq" id="WP_129968608.1">
    <property type="nucleotide sequence ID" value="NZ_JACCEW010000002.1"/>
</dbReference>